<feature type="domain" description="Peptidase S11 D-Ala-D-Ala carboxypeptidase A C-terminal" evidence="1">
    <location>
        <begin position="287"/>
        <end position="376"/>
    </location>
</feature>
<accession>A0ABS6WSG3</accession>
<keyword evidence="2" id="KW-0645">Protease</keyword>
<dbReference type="EMBL" id="JAHWQX010000003">
    <property type="protein sequence ID" value="MBW3098367.1"/>
    <property type="molecule type" value="Genomic_DNA"/>
</dbReference>
<reference evidence="2" key="1">
    <citation type="submission" date="2021-07" db="EMBL/GenBank/DDBJ databases">
        <title>Pseudohoeflea marina sp. nov. a polyhydroxyalcanoate-producing bacterium.</title>
        <authorList>
            <person name="Zheng W."/>
            <person name="Yu S."/>
            <person name="Huang Y."/>
        </authorList>
    </citation>
    <scope>NUCLEOTIDE SEQUENCE</scope>
    <source>
        <strain evidence="2">DP4N28-3</strain>
    </source>
</reference>
<sequence>MRQHLKGDHPLRLNGVQAFGLVFVSIFLFFSAPAAAQLFETRATEAYLIEAETGTVLFAKNEDTPVPPASLAKLMSLELAFNALKNGQLSLDDQFSVSENAWRTGGAVSGGSTMFAEIHSAIGLEDLIRGVIVQSANDGSIVIAEGMAGSEENFAYQMTERARAIGMDNSSFGNSTGLPHPDAQVTMRDMALLARHIYVTYPDYYTYFAEPEFTWNGIRQRNRNPLLSYDIGVDGLKTGFTEASGYAIVASIDRDGRRLFLAMSGLESENARREEARKILEWGVRAFKRRPMFAEGEVVAEAGVYGGESTVPLKARGAVDIFLPITNPDRLKARVRYKWPLKAPVVEGDEIGELEIYIGDTLSRREPLYAGQSVGKGPIHTQALDALLELVQFWN</sequence>
<dbReference type="SMART" id="SM00936">
    <property type="entry name" value="PBP5_C"/>
    <property type="match status" value="1"/>
</dbReference>
<evidence type="ECO:0000313" key="3">
    <source>
        <dbReference type="Proteomes" id="UP001430804"/>
    </source>
</evidence>
<comment type="caution">
    <text evidence="2">The sequence shown here is derived from an EMBL/GenBank/DDBJ whole genome shotgun (WGS) entry which is preliminary data.</text>
</comment>
<evidence type="ECO:0000259" key="1">
    <source>
        <dbReference type="SMART" id="SM00936"/>
    </source>
</evidence>
<gene>
    <name evidence="2" type="ORF">KY465_13875</name>
</gene>
<keyword evidence="3" id="KW-1185">Reference proteome</keyword>
<dbReference type="GO" id="GO:0004180">
    <property type="term" value="F:carboxypeptidase activity"/>
    <property type="evidence" value="ECO:0007669"/>
    <property type="project" value="UniProtKB-KW"/>
</dbReference>
<dbReference type="InterPro" id="IPR001967">
    <property type="entry name" value="Peptidase_S11_N"/>
</dbReference>
<dbReference type="Pfam" id="PF07943">
    <property type="entry name" value="PBP5_C"/>
    <property type="match status" value="1"/>
</dbReference>
<keyword evidence="2" id="KW-0121">Carboxypeptidase</keyword>
<protein>
    <submittedName>
        <fullName evidence="2">D-alanyl-D-alanine carboxypeptidase</fullName>
    </submittedName>
</protein>
<dbReference type="PANTHER" id="PTHR21581">
    <property type="entry name" value="D-ALANYL-D-ALANINE CARBOXYPEPTIDASE"/>
    <property type="match status" value="1"/>
</dbReference>
<dbReference type="Pfam" id="PF00768">
    <property type="entry name" value="Peptidase_S11"/>
    <property type="match status" value="1"/>
</dbReference>
<dbReference type="PANTHER" id="PTHR21581:SF6">
    <property type="entry name" value="TRAFFICKING PROTEIN PARTICLE COMPLEX SUBUNIT 12"/>
    <property type="match status" value="1"/>
</dbReference>
<evidence type="ECO:0000313" key="2">
    <source>
        <dbReference type="EMBL" id="MBW3098367.1"/>
    </source>
</evidence>
<organism evidence="2 3">
    <name type="scientific">Pseudohoeflea coraliihabitans</name>
    <dbReference type="NCBI Taxonomy" id="2860393"/>
    <lineage>
        <taxon>Bacteria</taxon>
        <taxon>Pseudomonadati</taxon>
        <taxon>Pseudomonadota</taxon>
        <taxon>Alphaproteobacteria</taxon>
        <taxon>Hyphomicrobiales</taxon>
        <taxon>Rhizobiaceae</taxon>
        <taxon>Pseudohoeflea</taxon>
    </lineage>
</organism>
<name>A0ABS6WSG3_9HYPH</name>
<proteinExistence type="predicted"/>
<dbReference type="InterPro" id="IPR012907">
    <property type="entry name" value="Peptidase_S11_C"/>
</dbReference>
<keyword evidence="2" id="KW-0378">Hydrolase</keyword>
<dbReference type="Proteomes" id="UP001430804">
    <property type="component" value="Unassembled WGS sequence"/>
</dbReference>